<evidence type="ECO:0000313" key="2">
    <source>
        <dbReference type="EMBL" id="AHG91910.1"/>
    </source>
</evidence>
<dbReference type="HOGENOM" id="CLU_1822572_0_0_0"/>
<proteinExistence type="predicted"/>
<keyword evidence="3" id="KW-1185">Reference proteome</keyword>
<dbReference type="Proteomes" id="UP000019151">
    <property type="component" value="Chromosome"/>
</dbReference>
<feature type="region of interest" description="Disordered" evidence="1">
    <location>
        <begin position="1"/>
        <end position="20"/>
    </location>
</feature>
<dbReference type="AlphaFoldDB" id="W0RNK3"/>
<dbReference type="InParanoid" id="W0RNK3"/>
<dbReference type="EMBL" id="CP007128">
    <property type="protein sequence ID" value="AHG91910.1"/>
    <property type="molecule type" value="Genomic_DNA"/>
</dbReference>
<protein>
    <submittedName>
        <fullName evidence="2">Uncharacterized protein</fullName>
    </submittedName>
</protein>
<accession>W0RNK3</accession>
<evidence type="ECO:0000313" key="3">
    <source>
        <dbReference type="Proteomes" id="UP000019151"/>
    </source>
</evidence>
<dbReference type="KEGG" id="gba:J421_4373"/>
<evidence type="ECO:0000256" key="1">
    <source>
        <dbReference type="SAM" id="MobiDB-lite"/>
    </source>
</evidence>
<name>W0RNK3_9BACT</name>
<organism evidence="2 3">
    <name type="scientific">Gemmatirosa kalamazoonensis</name>
    <dbReference type="NCBI Taxonomy" id="861299"/>
    <lineage>
        <taxon>Bacteria</taxon>
        <taxon>Pseudomonadati</taxon>
        <taxon>Gemmatimonadota</taxon>
        <taxon>Gemmatimonadia</taxon>
        <taxon>Gemmatimonadales</taxon>
        <taxon>Gemmatimonadaceae</taxon>
        <taxon>Gemmatirosa</taxon>
    </lineage>
</organism>
<gene>
    <name evidence="2" type="ORF">J421_4373</name>
</gene>
<reference evidence="2 3" key="1">
    <citation type="journal article" date="2014" name="Genome Announc.">
        <title>Genome Sequence and Methylome of Soil Bacterium Gemmatirosa kalamazoonensis KBS708T, a Member of the Rarely Cultivated Gemmatimonadetes Phylum.</title>
        <authorList>
            <person name="Debruyn J.M."/>
            <person name="Radosevich M."/>
            <person name="Wommack K.E."/>
            <person name="Polson S.W."/>
            <person name="Hauser L.J."/>
            <person name="Fawaz M.N."/>
            <person name="Korlach J."/>
            <person name="Tsai Y.C."/>
        </authorList>
    </citation>
    <scope>NUCLEOTIDE SEQUENCE [LARGE SCALE GENOMIC DNA]</scope>
    <source>
        <strain evidence="2 3">KBS708</strain>
    </source>
</reference>
<sequence length="141" mass="14975">MEHEPTDGIGEAALGAERVPTTGRPAPISSAHLHDTLARFAATMAATATPPRGTDLRGRARTFIDAAAGRRVPTPTTRREARDVVAAYAAQLRADGTPPERMLIVLKAAVRDATPGVLDQAQLHALTADVVRWSIEGFYSP</sequence>